<dbReference type="EMBL" id="ACCL02000006">
    <property type="protein sequence ID" value="EET61389.1"/>
    <property type="molecule type" value="Genomic_DNA"/>
</dbReference>
<protein>
    <submittedName>
        <fullName evidence="2">Uncharacterized protein</fullName>
    </submittedName>
</protein>
<keyword evidence="1" id="KW-0472">Membrane</keyword>
<name>C6LDF6_9FIRM</name>
<organism evidence="2 3">
    <name type="scientific">Marvinbryantia formatexigens DSM 14469</name>
    <dbReference type="NCBI Taxonomy" id="478749"/>
    <lineage>
        <taxon>Bacteria</taxon>
        <taxon>Bacillati</taxon>
        <taxon>Bacillota</taxon>
        <taxon>Clostridia</taxon>
        <taxon>Lachnospirales</taxon>
        <taxon>Lachnospiraceae</taxon>
        <taxon>Marvinbryantia</taxon>
    </lineage>
</organism>
<accession>C6LDF6</accession>
<proteinExistence type="predicted"/>
<dbReference type="AlphaFoldDB" id="C6LDF6"/>
<evidence type="ECO:0000256" key="1">
    <source>
        <dbReference type="SAM" id="Phobius"/>
    </source>
</evidence>
<keyword evidence="1" id="KW-0812">Transmembrane</keyword>
<sequence length="43" mass="5242">MATKNFTARPSLNSVFFYLIVSDLLFLRHYYFLRYQGCFCTFF</sequence>
<keyword evidence="3" id="KW-1185">Reference proteome</keyword>
<feature type="transmembrane region" description="Helical" evidence="1">
    <location>
        <begin position="15"/>
        <end position="33"/>
    </location>
</feature>
<keyword evidence="1" id="KW-1133">Transmembrane helix</keyword>
<reference evidence="2" key="1">
    <citation type="submission" date="2009-07" db="EMBL/GenBank/DDBJ databases">
        <authorList>
            <person name="Weinstock G."/>
            <person name="Sodergren E."/>
            <person name="Clifton S."/>
            <person name="Fulton L."/>
            <person name="Fulton B."/>
            <person name="Courtney L."/>
            <person name="Fronick C."/>
            <person name="Harrison M."/>
            <person name="Strong C."/>
            <person name="Farmer C."/>
            <person name="Delahaunty K."/>
            <person name="Markovic C."/>
            <person name="Hall O."/>
            <person name="Minx P."/>
            <person name="Tomlinson C."/>
            <person name="Mitreva M."/>
            <person name="Nelson J."/>
            <person name="Hou S."/>
            <person name="Wollam A."/>
            <person name="Pepin K.H."/>
            <person name="Johnson M."/>
            <person name="Bhonagiri V."/>
            <person name="Nash W.E."/>
            <person name="Warren W."/>
            <person name="Chinwalla A."/>
            <person name="Mardis E.R."/>
            <person name="Wilson R.K."/>
        </authorList>
    </citation>
    <scope>NUCLEOTIDE SEQUENCE [LARGE SCALE GENOMIC DNA]</scope>
    <source>
        <strain evidence="2">DSM 14469</strain>
    </source>
</reference>
<evidence type="ECO:0000313" key="3">
    <source>
        <dbReference type="Proteomes" id="UP000005561"/>
    </source>
</evidence>
<dbReference type="Proteomes" id="UP000005561">
    <property type="component" value="Unassembled WGS sequence"/>
</dbReference>
<comment type="caution">
    <text evidence="2">The sequence shown here is derived from an EMBL/GenBank/DDBJ whole genome shotgun (WGS) entry which is preliminary data.</text>
</comment>
<gene>
    <name evidence="2" type="ORF">BRYFOR_06564</name>
</gene>
<evidence type="ECO:0000313" key="2">
    <source>
        <dbReference type="EMBL" id="EET61389.1"/>
    </source>
</evidence>